<feature type="transmembrane region" description="Helical" evidence="9">
    <location>
        <begin position="92"/>
        <end position="113"/>
    </location>
</feature>
<feature type="transmembrane region" description="Helical" evidence="9">
    <location>
        <begin position="303"/>
        <end position="329"/>
    </location>
</feature>
<evidence type="ECO:0000256" key="8">
    <source>
        <dbReference type="ARBA" id="ARBA00023136"/>
    </source>
</evidence>
<evidence type="ECO:0000313" key="12">
    <source>
        <dbReference type="Proteomes" id="UP001595882"/>
    </source>
</evidence>
<feature type="transmembrane region" description="Helical" evidence="9">
    <location>
        <begin position="12"/>
        <end position="30"/>
    </location>
</feature>
<keyword evidence="7" id="KW-0406">Ion transport</keyword>
<evidence type="ECO:0000259" key="10">
    <source>
        <dbReference type="PROSITE" id="PS51202"/>
    </source>
</evidence>
<keyword evidence="8 9" id="KW-0472">Membrane</keyword>
<evidence type="ECO:0000256" key="1">
    <source>
        <dbReference type="ARBA" id="ARBA00004651"/>
    </source>
</evidence>
<name>A0ABV8WY15_9BACI</name>
<dbReference type="Gene3D" id="1.20.1530.20">
    <property type="match status" value="1"/>
</dbReference>
<reference evidence="12" key="1">
    <citation type="journal article" date="2019" name="Int. J. Syst. Evol. Microbiol.">
        <title>The Global Catalogue of Microorganisms (GCM) 10K type strain sequencing project: providing services to taxonomists for standard genome sequencing and annotation.</title>
        <authorList>
            <consortium name="The Broad Institute Genomics Platform"/>
            <consortium name="The Broad Institute Genome Sequencing Center for Infectious Disease"/>
            <person name="Wu L."/>
            <person name="Ma J."/>
        </authorList>
    </citation>
    <scope>NUCLEOTIDE SEQUENCE [LARGE SCALE GENOMIC DNA]</scope>
    <source>
        <strain evidence="12">CCUG 37865</strain>
    </source>
</reference>
<dbReference type="PROSITE" id="PS51202">
    <property type="entry name" value="RCK_C"/>
    <property type="match status" value="1"/>
</dbReference>
<evidence type="ECO:0000256" key="4">
    <source>
        <dbReference type="ARBA" id="ARBA00022475"/>
    </source>
</evidence>
<feature type="transmembrane region" description="Helical" evidence="9">
    <location>
        <begin position="227"/>
        <end position="255"/>
    </location>
</feature>
<dbReference type="RefSeq" id="WP_390252469.1">
    <property type="nucleotide sequence ID" value="NZ_JBHSDT010000008.1"/>
</dbReference>
<proteinExistence type="predicted"/>
<dbReference type="InterPro" id="IPR006037">
    <property type="entry name" value="RCK_C"/>
</dbReference>
<evidence type="ECO:0000256" key="6">
    <source>
        <dbReference type="ARBA" id="ARBA00022989"/>
    </source>
</evidence>
<feature type="transmembrane region" description="Helical" evidence="9">
    <location>
        <begin position="37"/>
        <end position="56"/>
    </location>
</feature>
<evidence type="ECO:0000313" key="11">
    <source>
        <dbReference type="EMBL" id="MFC4403933.1"/>
    </source>
</evidence>
<organism evidence="11 12">
    <name type="scientific">Gracilibacillus xinjiangensis</name>
    <dbReference type="NCBI Taxonomy" id="1193282"/>
    <lineage>
        <taxon>Bacteria</taxon>
        <taxon>Bacillati</taxon>
        <taxon>Bacillota</taxon>
        <taxon>Bacilli</taxon>
        <taxon>Bacillales</taxon>
        <taxon>Bacillaceae</taxon>
        <taxon>Gracilibacillus</taxon>
    </lineage>
</organism>
<keyword evidence="6 9" id="KW-1133">Transmembrane helix</keyword>
<feature type="transmembrane region" description="Helical" evidence="9">
    <location>
        <begin position="276"/>
        <end position="297"/>
    </location>
</feature>
<dbReference type="NCBIfam" id="NF003715">
    <property type="entry name" value="PRK05326.1-2"/>
    <property type="match status" value="1"/>
</dbReference>
<dbReference type="NCBIfam" id="NF003716">
    <property type="entry name" value="PRK05326.1-3"/>
    <property type="match status" value="1"/>
</dbReference>
<comment type="caution">
    <text evidence="11">The sequence shown here is derived from an EMBL/GenBank/DDBJ whole genome shotgun (WGS) entry which is preliminary data.</text>
</comment>
<dbReference type="InterPro" id="IPR038770">
    <property type="entry name" value="Na+/solute_symporter_sf"/>
</dbReference>
<feature type="transmembrane region" description="Helical" evidence="9">
    <location>
        <begin position="367"/>
        <end position="396"/>
    </location>
</feature>
<gene>
    <name evidence="11" type="ORF">ACFOY7_12720</name>
</gene>
<feature type="transmembrane region" description="Helical" evidence="9">
    <location>
        <begin position="62"/>
        <end position="80"/>
    </location>
</feature>
<accession>A0ABV8WY15</accession>
<dbReference type="EMBL" id="JBHSDT010000008">
    <property type="protein sequence ID" value="MFC4403933.1"/>
    <property type="molecule type" value="Genomic_DNA"/>
</dbReference>
<evidence type="ECO:0000256" key="9">
    <source>
        <dbReference type="SAM" id="Phobius"/>
    </source>
</evidence>
<dbReference type="Gene3D" id="3.30.70.1450">
    <property type="entry name" value="Regulator of K+ conductance, C-terminal domain"/>
    <property type="match status" value="1"/>
</dbReference>
<evidence type="ECO:0000256" key="5">
    <source>
        <dbReference type="ARBA" id="ARBA00022692"/>
    </source>
</evidence>
<dbReference type="PANTHER" id="PTHR32507:SF7">
    <property type="entry name" value="K(+)_H(+) ANTIPORTER NHAP2"/>
    <property type="match status" value="1"/>
</dbReference>
<dbReference type="Pfam" id="PF00999">
    <property type="entry name" value="Na_H_Exchanger"/>
    <property type="match status" value="1"/>
</dbReference>
<feature type="transmembrane region" description="Helical" evidence="9">
    <location>
        <begin position="183"/>
        <end position="207"/>
    </location>
</feature>
<keyword evidence="2" id="KW-0813">Transport</keyword>
<feature type="domain" description="RCK C-terminal" evidence="10">
    <location>
        <begin position="407"/>
        <end position="487"/>
    </location>
</feature>
<feature type="transmembrane region" description="Helical" evidence="9">
    <location>
        <begin position="119"/>
        <end position="143"/>
    </location>
</feature>
<dbReference type="Proteomes" id="UP001595882">
    <property type="component" value="Unassembled WGS sequence"/>
</dbReference>
<evidence type="ECO:0000256" key="2">
    <source>
        <dbReference type="ARBA" id="ARBA00022448"/>
    </source>
</evidence>
<dbReference type="SUPFAM" id="SSF116726">
    <property type="entry name" value="TrkA C-terminal domain-like"/>
    <property type="match status" value="1"/>
</dbReference>
<comment type="subcellular location">
    <subcellularLocation>
        <location evidence="1">Cell membrane</location>
        <topology evidence="1">Multi-pass membrane protein</topology>
    </subcellularLocation>
</comment>
<keyword evidence="12" id="KW-1185">Reference proteome</keyword>
<protein>
    <submittedName>
        <fullName evidence="11">Potassium/proton antiporter</fullName>
    </submittedName>
</protein>
<evidence type="ECO:0000256" key="3">
    <source>
        <dbReference type="ARBA" id="ARBA00022449"/>
    </source>
</evidence>
<dbReference type="PANTHER" id="PTHR32507">
    <property type="entry name" value="NA(+)/H(+) ANTIPORTER 1"/>
    <property type="match status" value="1"/>
</dbReference>
<evidence type="ECO:0000256" key="7">
    <source>
        <dbReference type="ARBA" id="ARBA00023065"/>
    </source>
</evidence>
<dbReference type="Pfam" id="PF02080">
    <property type="entry name" value="TrkA_C"/>
    <property type="match status" value="1"/>
</dbReference>
<sequence length="487" mass="52705">MLDVIKEADQFILLAALILVISIIVTKFSNRLGVPSLVLFIILGMVIGSDGLGYIYFDSANIAQLIGMVALIIILFEGGIQTKWATIKPVMAPALTLATLGVLITSGIIGVTAKLIFDITWLEAMLIGSIVGSTDAAAVFAVLKGKNIKEKLQSTLEAESGTNDPMAVFLTLSMIQLMLIDDLAIGGLIFSFFWQMGAGLIIGFLVGKLATLSINRINLDSSGLYPLLALAFAFITYSLATLVSASGFLAVYIAALVIGNSDLTYRHSILRFNEGFGWMAQITMFILLGLFVFPSTLFTTSVLWNGLLISLVLMFVARPVATFLSLYFFRFSVKENIFLSWAGLRGAVPIVLALFPVLLGLENSQLFFNVVFFVVLLSALVQGSTITNVAASLNLLGPEKRQVKHSLELVSLGRSNVEMVEFEVPSASELIGKKLKDITFPNRATVNAVIRNNQVVAPAGDTDIKEGDVLYILVHKGSEHQLNQLLK</sequence>
<dbReference type="InterPro" id="IPR006153">
    <property type="entry name" value="Cation/H_exchanger_TM"/>
</dbReference>
<keyword evidence="5 9" id="KW-0812">Transmembrane</keyword>
<keyword evidence="4" id="KW-1003">Cell membrane</keyword>
<dbReference type="InterPro" id="IPR036721">
    <property type="entry name" value="RCK_C_sf"/>
</dbReference>
<feature type="transmembrane region" description="Helical" evidence="9">
    <location>
        <begin position="341"/>
        <end position="361"/>
    </location>
</feature>
<keyword evidence="3" id="KW-0050">Antiport</keyword>